<dbReference type="InParanoid" id="D6TLX9"/>
<sequence length="244" mass="27781">MRTPTYWLDLFTEVTWQEFLNAGGETSGFRESRWRTVQQIKPGDYLICYLTRVSRLVGILEVVSEAFKDNTPIWEKDVFPCRLKVKPVIHLTPETGVPITHLRDQLTIFENLNSPFAWTGHVRGSPTKWKTSDGEVIVNALKEAQQNPVIRPLTKSRVEDQPAVLPAKIGTVTVPGDEETSDEVTKPSKEPRLHTEIQWLLLKLGNDMGLDVWVANNDRSREFNGHRFCDLPPGLHSSRHPAHL</sequence>
<evidence type="ECO:0000313" key="2">
    <source>
        <dbReference type="EMBL" id="EFH86779.1"/>
    </source>
</evidence>
<proteinExistence type="predicted"/>
<protein>
    <recommendedName>
        <fullName evidence="1">EVE domain-containing protein</fullName>
    </recommendedName>
</protein>
<dbReference type="InterPro" id="IPR015947">
    <property type="entry name" value="PUA-like_sf"/>
</dbReference>
<dbReference type="Pfam" id="PF01878">
    <property type="entry name" value="EVE"/>
    <property type="match status" value="1"/>
</dbReference>
<accession>D6TLX9</accession>
<reference evidence="2 3" key="1">
    <citation type="journal article" date="2011" name="Stand. Genomic Sci.">
        <title>Non-contiguous finished genome sequence and contextual data of the filamentous soil bacterium Ktedonobacter racemifer type strain (SOSP1-21).</title>
        <authorList>
            <person name="Chang Y.J."/>
            <person name="Land M."/>
            <person name="Hauser L."/>
            <person name="Chertkov O."/>
            <person name="Del Rio T.G."/>
            <person name="Nolan M."/>
            <person name="Copeland A."/>
            <person name="Tice H."/>
            <person name="Cheng J.F."/>
            <person name="Lucas S."/>
            <person name="Han C."/>
            <person name="Goodwin L."/>
            <person name="Pitluck S."/>
            <person name="Ivanova N."/>
            <person name="Ovchinikova G."/>
            <person name="Pati A."/>
            <person name="Chen A."/>
            <person name="Palaniappan K."/>
            <person name="Mavromatis K."/>
            <person name="Liolios K."/>
            <person name="Brettin T."/>
            <person name="Fiebig A."/>
            <person name="Rohde M."/>
            <person name="Abt B."/>
            <person name="Goker M."/>
            <person name="Detter J.C."/>
            <person name="Woyke T."/>
            <person name="Bristow J."/>
            <person name="Eisen J.A."/>
            <person name="Markowitz V."/>
            <person name="Hugenholtz P."/>
            <person name="Kyrpides N.C."/>
            <person name="Klenk H.P."/>
            <person name="Lapidus A."/>
        </authorList>
    </citation>
    <scope>NUCLEOTIDE SEQUENCE [LARGE SCALE GENOMIC DNA]</scope>
    <source>
        <strain evidence="3">DSM 44963</strain>
    </source>
</reference>
<dbReference type="RefSeq" id="WP_007911364.1">
    <property type="nucleotide sequence ID" value="NZ_ADVG01000002.1"/>
</dbReference>
<dbReference type="Gene3D" id="3.10.590.10">
    <property type="entry name" value="ph1033 like domains"/>
    <property type="match status" value="1"/>
</dbReference>
<dbReference type="EMBL" id="ADVG01000002">
    <property type="protein sequence ID" value="EFH86779.1"/>
    <property type="molecule type" value="Genomic_DNA"/>
</dbReference>
<dbReference type="Proteomes" id="UP000004508">
    <property type="component" value="Unassembled WGS sequence"/>
</dbReference>
<dbReference type="eggNOG" id="COG1673">
    <property type="taxonomic scope" value="Bacteria"/>
</dbReference>
<dbReference type="SUPFAM" id="SSF88697">
    <property type="entry name" value="PUA domain-like"/>
    <property type="match status" value="1"/>
</dbReference>
<comment type="caution">
    <text evidence="2">The sequence shown here is derived from an EMBL/GenBank/DDBJ whole genome shotgun (WGS) entry which is preliminary data.</text>
</comment>
<feature type="domain" description="EVE" evidence="1">
    <location>
        <begin position="6"/>
        <end position="93"/>
    </location>
</feature>
<keyword evidence="3" id="KW-1185">Reference proteome</keyword>
<evidence type="ECO:0000313" key="3">
    <source>
        <dbReference type="Proteomes" id="UP000004508"/>
    </source>
</evidence>
<gene>
    <name evidence="2" type="ORF">Krac_8093</name>
</gene>
<evidence type="ECO:0000259" key="1">
    <source>
        <dbReference type="Pfam" id="PF01878"/>
    </source>
</evidence>
<dbReference type="OrthoDB" id="158366at2"/>
<organism evidence="2 3">
    <name type="scientific">Ktedonobacter racemifer DSM 44963</name>
    <dbReference type="NCBI Taxonomy" id="485913"/>
    <lineage>
        <taxon>Bacteria</taxon>
        <taxon>Bacillati</taxon>
        <taxon>Chloroflexota</taxon>
        <taxon>Ktedonobacteria</taxon>
        <taxon>Ktedonobacterales</taxon>
        <taxon>Ktedonobacteraceae</taxon>
        <taxon>Ktedonobacter</taxon>
    </lineage>
</organism>
<name>D6TLX9_KTERA</name>
<dbReference type="InterPro" id="IPR002740">
    <property type="entry name" value="EVE_domain"/>
</dbReference>
<dbReference type="AlphaFoldDB" id="D6TLX9"/>